<dbReference type="FunFam" id="3.40.50.300:FF:001921">
    <property type="entry name" value="AAA ATPase domain-containing protein"/>
    <property type="match status" value="1"/>
</dbReference>
<evidence type="ECO:0000259" key="3">
    <source>
        <dbReference type="SMART" id="SM00382"/>
    </source>
</evidence>
<keyword evidence="2" id="KW-0067">ATP-binding</keyword>
<dbReference type="Pfam" id="PF17862">
    <property type="entry name" value="AAA_lid_3"/>
    <property type="match status" value="1"/>
</dbReference>
<protein>
    <recommendedName>
        <fullName evidence="3">AAA+ ATPase domain-containing protein</fullName>
    </recommendedName>
</protein>
<dbReference type="EMBL" id="BQFW01000008">
    <property type="protein sequence ID" value="GJJ73921.1"/>
    <property type="molecule type" value="Genomic_DNA"/>
</dbReference>
<evidence type="ECO:0000256" key="1">
    <source>
        <dbReference type="ARBA" id="ARBA00022741"/>
    </source>
</evidence>
<organism evidence="4 5">
    <name type="scientific">Entomortierella parvispora</name>
    <dbReference type="NCBI Taxonomy" id="205924"/>
    <lineage>
        <taxon>Eukaryota</taxon>
        <taxon>Fungi</taxon>
        <taxon>Fungi incertae sedis</taxon>
        <taxon>Mucoromycota</taxon>
        <taxon>Mortierellomycotina</taxon>
        <taxon>Mortierellomycetes</taxon>
        <taxon>Mortierellales</taxon>
        <taxon>Mortierellaceae</taxon>
        <taxon>Entomortierella</taxon>
    </lineage>
</organism>
<dbReference type="InterPro" id="IPR041569">
    <property type="entry name" value="AAA_lid_3"/>
</dbReference>
<proteinExistence type="predicted"/>
<accession>A0A9P3HC88</accession>
<evidence type="ECO:0000313" key="5">
    <source>
        <dbReference type="Proteomes" id="UP000827284"/>
    </source>
</evidence>
<dbReference type="InterPro" id="IPR003593">
    <property type="entry name" value="AAA+_ATPase"/>
</dbReference>
<dbReference type="GO" id="GO:0016887">
    <property type="term" value="F:ATP hydrolysis activity"/>
    <property type="evidence" value="ECO:0007669"/>
    <property type="project" value="InterPro"/>
</dbReference>
<keyword evidence="5" id="KW-1185">Reference proteome</keyword>
<dbReference type="InterPro" id="IPR003960">
    <property type="entry name" value="ATPase_AAA_CS"/>
</dbReference>
<dbReference type="InterPro" id="IPR050168">
    <property type="entry name" value="AAA_ATPase_domain"/>
</dbReference>
<sequence>MLLRVIASIDETSRLDPSHVSGARHAAPSARLILYVARDQGLQLKLRNVVVALKTVGPNPSRTIHASVKFYSKESTLFRKDPRFPDKLGTHHDGTQTSETIWNVVVTNLLWWELQQLQSQGLGTHIPFQEDKAMPLAHPPLVLTAEVINGIGNATSLTLTGSFALACRQNGAAVAQSLTGFVLSLNGIVSFKSPYGSQSFTVSSMETTNQNLSTVGIMSESTSIHFNTSFTPTSEQLPLSNGLISKERWVSATRKDIGGYDDILEQIVHHMYGFLEGALQPSESRENSSCFQAPCKGILITGRPGTGKSLLASKLAEHSGLPCTVLNCPDVFQTDEGASENFLRNSFSSLLTRGPASILILDEVDMIASGRSSRKGVEAKLFATLLHLIDSINMQPQGNKIFIIALTNRPHAVDASLVRSGRLDKIFDLHLKGVEQRRLVLEIITKDLPLDMGQKADMLTRVARVTHGFVPTDLQALCTQAALQLISKIAAGHKDSMIDFSYFEQALKNIRPSGMGEFLSKIPTVTFNDLYGVQDAIADLKVSIIEPFHNPRKYLDLGISPPRGVLVHGPPGVGKTMLCCALAEELGINFMLVESSQIRSKVVGESEQNIAKMFAQAKANAPCILFIDQIDVLAPSRGSTHTSENSGDRIVTGLLTEMDGFFSGGSDKKGAEVDVLVLAATNRPEVIDTAILRPGRLDQIVHIPVPDAETRTAILSGYIAKMPVHISSDEVKLLAEQTEGYSGADLENLCREAALICLRQDIKNTEIKMEHLQAAKQVSKPSLLGYEDSSLFLR</sequence>
<dbReference type="PANTHER" id="PTHR23077:SF27">
    <property type="entry name" value="ATPASE FAMILY GENE 2 PROTEIN HOMOLOG A"/>
    <property type="match status" value="1"/>
</dbReference>
<dbReference type="PROSITE" id="PS00674">
    <property type="entry name" value="AAA"/>
    <property type="match status" value="1"/>
</dbReference>
<reference evidence="4" key="2">
    <citation type="journal article" date="2022" name="Microbiol. Resour. Announc.">
        <title>Whole-Genome Sequence of Entomortierella parvispora E1425, a Mucoromycotan Fungus Associated with Burkholderiaceae-Related Endosymbiotic Bacteria.</title>
        <authorList>
            <person name="Herlambang A."/>
            <person name="Guo Y."/>
            <person name="Takashima Y."/>
            <person name="Narisawa K."/>
            <person name="Ohta H."/>
            <person name="Nishizawa T."/>
        </authorList>
    </citation>
    <scope>NUCLEOTIDE SEQUENCE</scope>
    <source>
        <strain evidence="4">E1425</strain>
    </source>
</reference>
<dbReference type="SUPFAM" id="SSF52540">
    <property type="entry name" value="P-loop containing nucleoside triphosphate hydrolases"/>
    <property type="match status" value="2"/>
</dbReference>
<feature type="domain" description="AAA+ ATPase" evidence="3">
    <location>
        <begin position="294"/>
        <end position="433"/>
    </location>
</feature>
<feature type="domain" description="AAA+ ATPase" evidence="3">
    <location>
        <begin position="561"/>
        <end position="707"/>
    </location>
</feature>
<keyword evidence="1" id="KW-0547">Nucleotide-binding</keyword>
<reference evidence="4" key="1">
    <citation type="submission" date="2021-11" db="EMBL/GenBank/DDBJ databases">
        <authorList>
            <person name="Herlambang A."/>
            <person name="Guo Y."/>
            <person name="Takashima Y."/>
            <person name="Nishizawa T."/>
        </authorList>
    </citation>
    <scope>NUCLEOTIDE SEQUENCE</scope>
    <source>
        <strain evidence="4">E1425</strain>
    </source>
</reference>
<dbReference type="PANTHER" id="PTHR23077">
    <property type="entry name" value="AAA-FAMILY ATPASE"/>
    <property type="match status" value="1"/>
</dbReference>
<dbReference type="GO" id="GO:0005524">
    <property type="term" value="F:ATP binding"/>
    <property type="evidence" value="ECO:0007669"/>
    <property type="project" value="UniProtKB-KW"/>
</dbReference>
<name>A0A9P3HC88_9FUNG</name>
<dbReference type="GO" id="GO:0005737">
    <property type="term" value="C:cytoplasm"/>
    <property type="evidence" value="ECO:0007669"/>
    <property type="project" value="TreeGrafter"/>
</dbReference>
<dbReference type="InterPro" id="IPR027417">
    <property type="entry name" value="P-loop_NTPase"/>
</dbReference>
<dbReference type="InterPro" id="IPR003959">
    <property type="entry name" value="ATPase_AAA_core"/>
</dbReference>
<dbReference type="Proteomes" id="UP000827284">
    <property type="component" value="Unassembled WGS sequence"/>
</dbReference>
<dbReference type="SMART" id="SM00382">
    <property type="entry name" value="AAA"/>
    <property type="match status" value="2"/>
</dbReference>
<evidence type="ECO:0000256" key="2">
    <source>
        <dbReference type="ARBA" id="ARBA00022840"/>
    </source>
</evidence>
<dbReference type="Gene3D" id="1.10.8.60">
    <property type="match status" value="2"/>
</dbReference>
<dbReference type="OrthoDB" id="27435at2759"/>
<dbReference type="AlphaFoldDB" id="A0A9P3HC88"/>
<gene>
    <name evidence="4" type="ORF">EMPS_06279</name>
</gene>
<dbReference type="Gene3D" id="3.40.50.300">
    <property type="entry name" value="P-loop containing nucleotide triphosphate hydrolases"/>
    <property type="match status" value="2"/>
</dbReference>
<evidence type="ECO:0000313" key="4">
    <source>
        <dbReference type="EMBL" id="GJJ73921.1"/>
    </source>
</evidence>
<comment type="caution">
    <text evidence="4">The sequence shown here is derived from an EMBL/GenBank/DDBJ whole genome shotgun (WGS) entry which is preliminary data.</text>
</comment>
<dbReference type="Pfam" id="PF00004">
    <property type="entry name" value="AAA"/>
    <property type="match status" value="2"/>
</dbReference>